<dbReference type="EMBL" id="BBPI01000092">
    <property type="protein sequence ID" value="GAM02576.1"/>
    <property type="molecule type" value="Genomic_DNA"/>
</dbReference>
<dbReference type="Proteomes" id="UP000032305">
    <property type="component" value="Unassembled WGS sequence"/>
</dbReference>
<protein>
    <submittedName>
        <fullName evidence="1">Uncharacterized protein</fullName>
    </submittedName>
</protein>
<accession>A0A0A1WC35</accession>
<gene>
    <name evidence="1" type="ORF">SP5_092_00060</name>
</gene>
<name>A0A0A1WC35_9SPHN</name>
<comment type="caution">
    <text evidence="1">The sequence shown here is derived from an EMBL/GenBank/DDBJ whole genome shotgun (WGS) entry which is preliminary data.</text>
</comment>
<sequence length="132" mass="13972">MLMIDTGQVSPMPALPNCAIPGARPATQRMADLPKPVRAALLAAVGRPVAEAGAPFNGSDVVSPDSPPGVRFLRAYHVRDLWLVWVELGGIGHRFHLLAFRDAAQGASVAVPVPWDASRNLCIASRAMAGRD</sequence>
<keyword evidence="2" id="KW-1185">Reference proteome</keyword>
<organism evidence="1 2">
    <name type="scientific">Sphingomonas parapaucimobilis NBRC 15100</name>
    <dbReference type="NCBI Taxonomy" id="1219049"/>
    <lineage>
        <taxon>Bacteria</taxon>
        <taxon>Pseudomonadati</taxon>
        <taxon>Pseudomonadota</taxon>
        <taxon>Alphaproteobacteria</taxon>
        <taxon>Sphingomonadales</taxon>
        <taxon>Sphingomonadaceae</taxon>
        <taxon>Sphingomonas</taxon>
    </lineage>
</organism>
<evidence type="ECO:0000313" key="1">
    <source>
        <dbReference type="EMBL" id="GAM02576.1"/>
    </source>
</evidence>
<evidence type="ECO:0000313" key="2">
    <source>
        <dbReference type="Proteomes" id="UP000032305"/>
    </source>
</evidence>
<dbReference type="OrthoDB" id="7582696at2"/>
<dbReference type="RefSeq" id="WP_157013775.1">
    <property type="nucleotide sequence ID" value="NZ_BBPI01000092.1"/>
</dbReference>
<reference evidence="1 2" key="1">
    <citation type="submission" date="2014-11" db="EMBL/GenBank/DDBJ databases">
        <title>Whole genome shotgun sequence of Sphingomonas parapaucimobilis NBRC 15100.</title>
        <authorList>
            <person name="Katano-Makiyama Y."/>
            <person name="Hosoyama A."/>
            <person name="Hashimoto M."/>
            <person name="Hosoyama Y."/>
            <person name="Noguchi M."/>
            <person name="Numata M."/>
            <person name="Tsuchikane K."/>
            <person name="Hirakata S."/>
            <person name="Uohara A."/>
            <person name="Shimodaira J."/>
            <person name="Ohji S."/>
            <person name="Ichikawa N."/>
            <person name="Kimura A."/>
            <person name="Yamazoe A."/>
            <person name="Fujita N."/>
        </authorList>
    </citation>
    <scope>NUCLEOTIDE SEQUENCE [LARGE SCALE GENOMIC DNA]</scope>
    <source>
        <strain evidence="1 2">NBRC 15100</strain>
    </source>
</reference>
<dbReference type="AlphaFoldDB" id="A0A0A1WC35"/>
<proteinExistence type="predicted"/>